<reference evidence="3" key="3">
    <citation type="submission" date="2015-06" db="UniProtKB">
        <authorList>
            <consortium name="EnsemblMetazoa"/>
        </authorList>
    </citation>
    <scope>IDENTIFICATION</scope>
</reference>
<reference evidence="2 4" key="2">
    <citation type="journal article" date="2013" name="Nature">
        <title>Insights into bilaterian evolution from three spiralian genomes.</title>
        <authorList>
            <person name="Simakov O."/>
            <person name="Marletaz F."/>
            <person name="Cho S.J."/>
            <person name="Edsinger-Gonzales E."/>
            <person name="Havlak P."/>
            <person name="Hellsten U."/>
            <person name="Kuo D.H."/>
            <person name="Larsson T."/>
            <person name="Lv J."/>
            <person name="Arendt D."/>
            <person name="Savage R."/>
            <person name="Osoegawa K."/>
            <person name="de Jong P."/>
            <person name="Grimwood J."/>
            <person name="Chapman J.A."/>
            <person name="Shapiro H."/>
            <person name="Aerts A."/>
            <person name="Otillar R.P."/>
            <person name="Terry A.Y."/>
            <person name="Boore J.L."/>
            <person name="Grigoriev I.V."/>
            <person name="Lindberg D.R."/>
            <person name="Seaver E.C."/>
            <person name="Weisblat D.A."/>
            <person name="Putnam N.H."/>
            <person name="Rokhsar D.S."/>
        </authorList>
    </citation>
    <scope>NUCLEOTIDE SEQUENCE</scope>
</reference>
<dbReference type="EMBL" id="KB095940">
    <property type="protein sequence ID" value="ESO09671.1"/>
    <property type="molecule type" value="Genomic_DNA"/>
</dbReference>
<proteinExistence type="predicted"/>
<keyword evidence="4" id="KW-1185">Reference proteome</keyword>
<protein>
    <recommendedName>
        <fullName evidence="5">Receptor ligand binding region domain-containing protein</fullName>
    </recommendedName>
</protein>
<dbReference type="HOGENOM" id="CLU_1195972_0_0_1"/>
<dbReference type="Proteomes" id="UP000015101">
    <property type="component" value="Unassembled WGS sequence"/>
</dbReference>
<keyword evidence="1" id="KW-0732">Signal</keyword>
<dbReference type="CTD" id="20209292"/>
<name>T1FKE3_HELRO</name>
<feature type="chain" id="PRO_5010980760" description="Receptor ligand binding region domain-containing protein" evidence="1">
    <location>
        <begin position="25"/>
        <end position="232"/>
    </location>
</feature>
<evidence type="ECO:0000313" key="4">
    <source>
        <dbReference type="Proteomes" id="UP000015101"/>
    </source>
</evidence>
<evidence type="ECO:0000256" key="1">
    <source>
        <dbReference type="SAM" id="SignalP"/>
    </source>
</evidence>
<dbReference type="InParanoid" id="T1FKE3"/>
<evidence type="ECO:0000313" key="3">
    <source>
        <dbReference type="EnsemblMetazoa" id="HelroP183990"/>
    </source>
</evidence>
<dbReference type="EnsemblMetazoa" id="HelroT183990">
    <property type="protein sequence ID" value="HelroP183990"/>
    <property type="gene ID" value="HelroG183990"/>
</dbReference>
<dbReference type="GeneID" id="20209292"/>
<evidence type="ECO:0000313" key="2">
    <source>
        <dbReference type="EMBL" id="ESO09671.1"/>
    </source>
</evidence>
<dbReference type="KEGG" id="hro:HELRODRAFT_183990"/>
<feature type="signal peptide" evidence="1">
    <location>
        <begin position="1"/>
        <end position="24"/>
    </location>
</feature>
<accession>T1FKE3</accession>
<evidence type="ECO:0008006" key="5">
    <source>
        <dbReference type="Google" id="ProtNLM"/>
    </source>
</evidence>
<dbReference type="EMBL" id="AMQM01009100">
    <property type="status" value="NOT_ANNOTATED_CDS"/>
    <property type="molecule type" value="Genomic_DNA"/>
</dbReference>
<gene>
    <name evidence="3" type="primary">20209292</name>
    <name evidence="2" type="ORF">HELRODRAFT_183990</name>
</gene>
<dbReference type="AlphaFoldDB" id="T1FKE3"/>
<reference evidence="4" key="1">
    <citation type="submission" date="2012-12" db="EMBL/GenBank/DDBJ databases">
        <authorList>
            <person name="Hellsten U."/>
            <person name="Grimwood J."/>
            <person name="Chapman J.A."/>
            <person name="Shapiro H."/>
            <person name="Aerts A."/>
            <person name="Otillar R.P."/>
            <person name="Terry A.Y."/>
            <person name="Boore J.L."/>
            <person name="Simakov O."/>
            <person name="Marletaz F."/>
            <person name="Cho S.-J."/>
            <person name="Edsinger-Gonzales E."/>
            <person name="Havlak P."/>
            <person name="Kuo D.-H."/>
            <person name="Larsson T."/>
            <person name="Lv J."/>
            <person name="Arendt D."/>
            <person name="Savage R."/>
            <person name="Osoegawa K."/>
            <person name="de Jong P."/>
            <person name="Lindberg D.R."/>
            <person name="Seaver E.C."/>
            <person name="Weisblat D.A."/>
            <person name="Putnam N.H."/>
            <person name="Grigoriev I.V."/>
            <person name="Rokhsar D.S."/>
        </authorList>
    </citation>
    <scope>NUCLEOTIDE SEQUENCE</scope>
</reference>
<organism evidence="3 4">
    <name type="scientific">Helobdella robusta</name>
    <name type="common">Californian leech</name>
    <dbReference type="NCBI Taxonomy" id="6412"/>
    <lineage>
        <taxon>Eukaryota</taxon>
        <taxon>Metazoa</taxon>
        <taxon>Spiralia</taxon>
        <taxon>Lophotrochozoa</taxon>
        <taxon>Annelida</taxon>
        <taxon>Clitellata</taxon>
        <taxon>Hirudinea</taxon>
        <taxon>Rhynchobdellida</taxon>
        <taxon>Glossiphoniidae</taxon>
        <taxon>Helobdella</taxon>
    </lineage>
</organism>
<dbReference type="RefSeq" id="XP_009012249.1">
    <property type="nucleotide sequence ID" value="XM_009014001.1"/>
</dbReference>
<sequence length="232" mass="26213">MSDFWRTLMLKSVVLIAMATMGNIECPILNSESSNSSFVGGHVELVGKHIIAEDDTISSNSNYYLTTPTVVFTSTVIGLITENEDKLIGNISKLNEGATIAKTTATTQQRYHQQRYKRQVQTSKKNFKRMRENTRTTTPFYLEQNFTESDIIEHPVFLDRKPVTIGFLPTLQSDKRTGIHSRGFLGAFRMAIDSVNTGILADSGYFFNYTMFDNKADSAESLRRMTDLYKMG</sequence>